<dbReference type="CDD" id="cd09871">
    <property type="entry name" value="PIN_MtVapC28-VapC30-like"/>
    <property type="match status" value="1"/>
</dbReference>
<dbReference type="EMBL" id="MZMT01000053">
    <property type="protein sequence ID" value="PIO41937.1"/>
    <property type="molecule type" value="Genomic_DNA"/>
</dbReference>
<comment type="caution">
    <text evidence="2">The sequence shown here is derived from an EMBL/GenBank/DDBJ whole genome shotgun (WGS) entry which is preliminary data.</text>
</comment>
<gene>
    <name evidence="2" type="ORF">B5P45_23000</name>
</gene>
<accession>A0A2N9VR19</accession>
<organism evidence="2 3">
    <name type="scientific">Phyllobacterium zundukense</name>
    <dbReference type="NCBI Taxonomy" id="1867719"/>
    <lineage>
        <taxon>Bacteria</taxon>
        <taxon>Pseudomonadati</taxon>
        <taxon>Pseudomonadota</taxon>
        <taxon>Alphaproteobacteria</taxon>
        <taxon>Hyphomicrobiales</taxon>
        <taxon>Phyllobacteriaceae</taxon>
        <taxon>Phyllobacterium</taxon>
    </lineage>
</organism>
<dbReference type="SUPFAM" id="SSF88723">
    <property type="entry name" value="PIN domain-like"/>
    <property type="match status" value="1"/>
</dbReference>
<reference evidence="2 3" key="1">
    <citation type="journal article" date="2017" name="Int J Environ Stud">
        <title>Does the Miocene-Pliocene relict legume Oxytropis triphylla form nitrogen-fixing nodules with a combination of bacterial strains?</title>
        <authorList>
            <person name="Safronova V."/>
            <person name="Belimov A."/>
            <person name="Sazanova A."/>
            <person name="Kuznetsova I."/>
            <person name="Popova J."/>
            <person name="Andronov E."/>
            <person name="Verkhozina A."/>
            <person name="Tikhonovich I."/>
        </authorList>
    </citation>
    <scope>NUCLEOTIDE SEQUENCE [LARGE SCALE GENOMIC DNA]</scope>
    <source>
        <strain evidence="2 3">Tri-38</strain>
    </source>
</reference>
<evidence type="ECO:0000313" key="2">
    <source>
        <dbReference type="EMBL" id="PIO41937.1"/>
    </source>
</evidence>
<feature type="domain" description="PIN" evidence="1">
    <location>
        <begin position="1"/>
        <end position="137"/>
    </location>
</feature>
<dbReference type="Pfam" id="PF01850">
    <property type="entry name" value="PIN"/>
    <property type="match status" value="1"/>
</dbReference>
<dbReference type="OrthoDB" id="32625at2"/>
<name>A0A2N9VR19_9HYPH</name>
<proteinExistence type="predicted"/>
<dbReference type="InterPro" id="IPR002716">
    <property type="entry name" value="PIN_dom"/>
</dbReference>
<dbReference type="InterPro" id="IPR029060">
    <property type="entry name" value="PIN-like_dom_sf"/>
</dbReference>
<sequence length="139" mass="14638">MFVDASVIVAIIREEPGFEELEKRIASADGAFFVSPLVKFEASNALARARSGATKRPSSNMLRQAQAAVDEFIEALGAEEISISPEIGNGAIEASCLYGKAVGHPAGLNLGDCFAYACAKACQVDLFYKGNDFAATDLA</sequence>
<keyword evidence="3" id="KW-1185">Reference proteome</keyword>
<dbReference type="KEGG" id="pht:BLM14_12550"/>
<dbReference type="AlphaFoldDB" id="A0A2N9VR19"/>
<dbReference type="Proteomes" id="UP000232163">
    <property type="component" value="Unassembled WGS sequence"/>
</dbReference>
<evidence type="ECO:0000259" key="1">
    <source>
        <dbReference type="Pfam" id="PF01850"/>
    </source>
</evidence>
<evidence type="ECO:0000313" key="3">
    <source>
        <dbReference type="Proteomes" id="UP000232163"/>
    </source>
</evidence>
<protein>
    <submittedName>
        <fullName evidence="2">VapC toxin family PIN domain ribonuclease</fullName>
    </submittedName>
</protein>
<dbReference type="Gene3D" id="3.40.50.1010">
    <property type="entry name" value="5'-nuclease"/>
    <property type="match status" value="1"/>
</dbReference>